<keyword evidence="2 7" id="KW-0813">Transport</keyword>
<dbReference type="InterPro" id="IPR000515">
    <property type="entry name" value="MetI-like"/>
</dbReference>
<evidence type="ECO:0000256" key="3">
    <source>
        <dbReference type="ARBA" id="ARBA00022475"/>
    </source>
</evidence>
<feature type="transmembrane region" description="Helical" evidence="7">
    <location>
        <begin position="219"/>
        <end position="241"/>
    </location>
</feature>
<dbReference type="InterPro" id="IPR035906">
    <property type="entry name" value="MetI-like_sf"/>
</dbReference>
<gene>
    <name evidence="9" type="ORF">SAMN05443575_1497</name>
</gene>
<evidence type="ECO:0000256" key="4">
    <source>
        <dbReference type="ARBA" id="ARBA00022692"/>
    </source>
</evidence>
<dbReference type="InterPro" id="IPR050901">
    <property type="entry name" value="BP-dep_ABC_trans_perm"/>
</dbReference>
<reference evidence="9 10" key="1">
    <citation type="submission" date="2016-11" db="EMBL/GenBank/DDBJ databases">
        <authorList>
            <person name="Jaros S."/>
            <person name="Januszkiewicz K."/>
            <person name="Wedrychowicz H."/>
        </authorList>
    </citation>
    <scope>NUCLEOTIDE SEQUENCE [LARGE SCALE GENOMIC DNA]</scope>
    <source>
        <strain evidence="9 10">DSM 45627</strain>
    </source>
</reference>
<evidence type="ECO:0000256" key="6">
    <source>
        <dbReference type="ARBA" id="ARBA00023136"/>
    </source>
</evidence>
<keyword evidence="4 7" id="KW-0812">Transmembrane</keyword>
<dbReference type="GO" id="GO:0055085">
    <property type="term" value="P:transmembrane transport"/>
    <property type="evidence" value="ECO:0007669"/>
    <property type="project" value="InterPro"/>
</dbReference>
<comment type="similarity">
    <text evidence="7">Belongs to the binding-protein-dependent transport system permease family.</text>
</comment>
<dbReference type="Proteomes" id="UP000186132">
    <property type="component" value="Unassembled WGS sequence"/>
</dbReference>
<organism evidence="9 10">
    <name type="scientific">Jatrophihabitans endophyticus</name>
    <dbReference type="NCBI Taxonomy" id="1206085"/>
    <lineage>
        <taxon>Bacteria</taxon>
        <taxon>Bacillati</taxon>
        <taxon>Actinomycetota</taxon>
        <taxon>Actinomycetes</taxon>
        <taxon>Jatrophihabitantales</taxon>
        <taxon>Jatrophihabitantaceae</taxon>
        <taxon>Jatrophihabitans</taxon>
    </lineage>
</organism>
<keyword evidence="3" id="KW-1003">Cell membrane</keyword>
<keyword evidence="5 7" id="KW-1133">Transmembrane helix</keyword>
<dbReference type="GO" id="GO:0005886">
    <property type="term" value="C:plasma membrane"/>
    <property type="evidence" value="ECO:0007669"/>
    <property type="project" value="UniProtKB-SubCell"/>
</dbReference>
<feature type="transmembrane region" description="Helical" evidence="7">
    <location>
        <begin position="33"/>
        <end position="52"/>
    </location>
</feature>
<dbReference type="PANTHER" id="PTHR32243">
    <property type="entry name" value="MALTOSE TRANSPORT SYSTEM PERMEASE-RELATED"/>
    <property type="match status" value="1"/>
</dbReference>
<dbReference type="Pfam" id="PF00528">
    <property type="entry name" value="BPD_transp_1"/>
    <property type="match status" value="1"/>
</dbReference>
<evidence type="ECO:0000313" key="9">
    <source>
        <dbReference type="EMBL" id="SHG14360.1"/>
    </source>
</evidence>
<feature type="transmembrane region" description="Helical" evidence="7">
    <location>
        <begin position="162"/>
        <end position="181"/>
    </location>
</feature>
<evidence type="ECO:0000256" key="2">
    <source>
        <dbReference type="ARBA" id="ARBA00022448"/>
    </source>
</evidence>
<dbReference type="RefSeq" id="WP_073388166.1">
    <property type="nucleotide sequence ID" value="NZ_FQVU01000002.1"/>
</dbReference>
<dbReference type="AlphaFoldDB" id="A0A1M5HEH8"/>
<feature type="transmembrane region" description="Helical" evidence="7">
    <location>
        <begin position="98"/>
        <end position="117"/>
    </location>
</feature>
<dbReference type="PANTHER" id="PTHR32243:SF18">
    <property type="entry name" value="INNER MEMBRANE ABC TRANSPORTER PERMEASE PROTEIN YCJP"/>
    <property type="match status" value="1"/>
</dbReference>
<dbReference type="PROSITE" id="PS50928">
    <property type="entry name" value="ABC_TM1"/>
    <property type="match status" value="1"/>
</dbReference>
<accession>A0A1M5HEH8</accession>
<sequence length="299" mass="32868">MTTSITATAVGDATGEQPAPVRRHRGWRRWRPVVLPVVGFVLALVLLSPYIVMLLDALRPSADVVATPTTFLPRHWRFSSFGDVLSDDRFLNWLKTSLLVAGVSTAIVLVAAVPAAYFTARYRFPGRTLFLFLVLVTQMFSPTSLVVGIYREFFDLSLVNTYQAIILTNAAFNLAFAVWILHGFFSAVPKDVEDAAHLDGCSKFGTLWRVMLPLTKPGLVTAVVFTFIAAWNEYVVALTLMQDDSRKPLTVGINSYVTGYQQNWDLLFAASIIAIVPVVVLFAAIEKHLVGGLTAGSVK</sequence>
<keyword evidence="10" id="KW-1185">Reference proteome</keyword>
<feature type="transmembrane region" description="Helical" evidence="7">
    <location>
        <begin position="266"/>
        <end position="285"/>
    </location>
</feature>
<dbReference type="CDD" id="cd06261">
    <property type="entry name" value="TM_PBP2"/>
    <property type="match status" value="1"/>
</dbReference>
<evidence type="ECO:0000256" key="1">
    <source>
        <dbReference type="ARBA" id="ARBA00004651"/>
    </source>
</evidence>
<protein>
    <submittedName>
        <fullName evidence="9">Carbohydrate ABC transporter membrane protein 2, CUT1 family</fullName>
    </submittedName>
</protein>
<proteinExistence type="inferred from homology"/>
<keyword evidence="6 7" id="KW-0472">Membrane</keyword>
<dbReference type="EMBL" id="FQVU01000002">
    <property type="protein sequence ID" value="SHG14360.1"/>
    <property type="molecule type" value="Genomic_DNA"/>
</dbReference>
<evidence type="ECO:0000259" key="8">
    <source>
        <dbReference type="PROSITE" id="PS50928"/>
    </source>
</evidence>
<name>A0A1M5HEH8_9ACTN</name>
<dbReference type="STRING" id="1206085.SAMN05443575_1497"/>
<evidence type="ECO:0000256" key="5">
    <source>
        <dbReference type="ARBA" id="ARBA00022989"/>
    </source>
</evidence>
<dbReference type="SUPFAM" id="SSF161098">
    <property type="entry name" value="MetI-like"/>
    <property type="match status" value="1"/>
</dbReference>
<evidence type="ECO:0000313" key="10">
    <source>
        <dbReference type="Proteomes" id="UP000186132"/>
    </source>
</evidence>
<dbReference type="Gene3D" id="1.10.3720.10">
    <property type="entry name" value="MetI-like"/>
    <property type="match status" value="1"/>
</dbReference>
<feature type="domain" description="ABC transmembrane type-1" evidence="8">
    <location>
        <begin position="94"/>
        <end position="285"/>
    </location>
</feature>
<comment type="subcellular location">
    <subcellularLocation>
        <location evidence="1 7">Cell membrane</location>
        <topology evidence="1 7">Multi-pass membrane protein</topology>
    </subcellularLocation>
</comment>
<evidence type="ECO:0000256" key="7">
    <source>
        <dbReference type="RuleBase" id="RU363032"/>
    </source>
</evidence>
<feature type="transmembrane region" description="Helical" evidence="7">
    <location>
        <begin position="129"/>
        <end position="150"/>
    </location>
</feature>